<evidence type="ECO:0000256" key="5">
    <source>
        <dbReference type="ARBA" id="ARBA00023136"/>
    </source>
</evidence>
<accession>A0A8T7M8H8</accession>
<feature type="transmembrane region" description="Helical" evidence="6">
    <location>
        <begin position="54"/>
        <end position="74"/>
    </location>
</feature>
<comment type="caution">
    <text evidence="7">The sequence shown here is derived from an EMBL/GenBank/DDBJ whole genome shotgun (WGS) entry which is preliminary data.</text>
</comment>
<keyword evidence="4 6" id="KW-1133">Transmembrane helix</keyword>
<comment type="subcellular location">
    <subcellularLocation>
        <location evidence="1">Cell membrane</location>
        <topology evidence="1">Multi-pass membrane protein</topology>
    </subcellularLocation>
</comment>
<feature type="transmembrane region" description="Helical" evidence="6">
    <location>
        <begin position="110"/>
        <end position="131"/>
    </location>
</feature>
<keyword evidence="2" id="KW-1003">Cell membrane</keyword>
<evidence type="ECO:0000256" key="3">
    <source>
        <dbReference type="ARBA" id="ARBA00022692"/>
    </source>
</evidence>
<dbReference type="PANTHER" id="PTHR43370">
    <property type="entry name" value="SUGAR ABC TRANSPORTER INTEGRAL MEMBRANE PROTEIN-RELATED"/>
    <property type="match status" value="1"/>
</dbReference>
<feature type="transmembrane region" description="Helical" evidence="6">
    <location>
        <begin position="151"/>
        <end position="174"/>
    </location>
</feature>
<keyword evidence="5 6" id="KW-0472">Membrane</keyword>
<dbReference type="EMBL" id="JACATZ010000003">
    <property type="protein sequence ID" value="NWJ48468.1"/>
    <property type="molecule type" value="Genomic_DNA"/>
</dbReference>
<evidence type="ECO:0000256" key="2">
    <source>
        <dbReference type="ARBA" id="ARBA00022475"/>
    </source>
</evidence>
<dbReference type="GO" id="GO:0005886">
    <property type="term" value="C:plasma membrane"/>
    <property type="evidence" value="ECO:0007669"/>
    <property type="project" value="UniProtKB-SubCell"/>
</dbReference>
<sequence>MVLAAVVPAVFIWRSAVGQQPVIDTFSVIIFTLAFSTPITLGALSGTFSERSGVVNIAIEGMMLSGAYFGALFTKITGEIWIGFLAAIVVGGLLALFHGALSIYFRVDQIISGTVINIFAFGLTSFLHSLTKKTADATPSKLPSISFKVENTSFTLGFVTILGIVAIFVGHYVLFKTRWGLRTRAVGENPKAADTAGINVFKVRYINVVISGMLAGTAGTYFSLQGLGGFTEGMTVGTGFIALAAMIFGNWNPLNAWGAALIFGLCITADSLLQSWYGNITWLHTITQAIPYVVTIVVVAGVIGRSRPPAAVGTPYTKQ</sequence>
<evidence type="ECO:0000256" key="6">
    <source>
        <dbReference type="SAM" id="Phobius"/>
    </source>
</evidence>
<dbReference type="Proteomes" id="UP000521676">
    <property type="component" value="Unassembled WGS sequence"/>
</dbReference>
<dbReference type="PANTHER" id="PTHR43370:SF1">
    <property type="entry name" value="GUANOSINE ABC TRANSPORTER PERMEASE PROTEIN NUPQ"/>
    <property type="match status" value="1"/>
</dbReference>
<dbReference type="AlphaFoldDB" id="A0A8T7M8H8"/>
<reference evidence="7 8" key="1">
    <citation type="submission" date="2020-06" db="EMBL/GenBank/DDBJ databases">
        <title>Anoxygenic phototrophic Chloroflexota member uses a Type I reaction center.</title>
        <authorList>
            <person name="Tsuji J.M."/>
            <person name="Shaw N.A."/>
            <person name="Nagashima S."/>
            <person name="Venkiteswaran J."/>
            <person name="Schiff S.L."/>
            <person name="Hanada S."/>
            <person name="Tank M."/>
            <person name="Neufeld J.D."/>
        </authorList>
    </citation>
    <scope>NUCLEOTIDE SEQUENCE [LARGE SCALE GENOMIC DNA]</scope>
    <source>
        <strain evidence="7">L227-S17</strain>
    </source>
</reference>
<feature type="transmembrane region" description="Helical" evidence="6">
    <location>
        <begin position="282"/>
        <end position="303"/>
    </location>
</feature>
<feature type="transmembrane region" description="Helical" evidence="6">
    <location>
        <begin position="256"/>
        <end position="276"/>
    </location>
</feature>
<evidence type="ECO:0000256" key="4">
    <source>
        <dbReference type="ARBA" id="ARBA00022989"/>
    </source>
</evidence>
<feature type="transmembrane region" description="Helical" evidence="6">
    <location>
        <begin position="230"/>
        <end position="249"/>
    </location>
</feature>
<dbReference type="GO" id="GO:0022857">
    <property type="term" value="F:transmembrane transporter activity"/>
    <property type="evidence" value="ECO:0007669"/>
    <property type="project" value="InterPro"/>
</dbReference>
<name>A0A8T7M8H8_9CHLR</name>
<organism evidence="7 8">
    <name type="scientific">Candidatus Chlorohelix allophototropha</name>
    <dbReference type="NCBI Taxonomy" id="3003348"/>
    <lineage>
        <taxon>Bacteria</taxon>
        <taxon>Bacillati</taxon>
        <taxon>Chloroflexota</taxon>
        <taxon>Chloroflexia</taxon>
        <taxon>Candidatus Chloroheliales</taxon>
        <taxon>Candidatus Chloroheliaceae</taxon>
        <taxon>Candidatus Chlorohelix</taxon>
    </lineage>
</organism>
<protein>
    <submittedName>
        <fullName evidence="7">ABC transporter permease</fullName>
    </submittedName>
</protein>
<feature type="transmembrane region" description="Helical" evidence="6">
    <location>
        <begin position="205"/>
        <end position="224"/>
    </location>
</feature>
<gene>
    <name evidence="7" type="ORF">HXX08_21640</name>
</gene>
<dbReference type="InterPro" id="IPR001851">
    <property type="entry name" value="ABC_transp_permease"/>
</dbReference>
<dbReference type="CDD" id="cd06580">
    <property type="entry name" value="TM_PBP1_transp_TpRbsC_like"/>
    <property type="match status" value="1"/>
</dbReference>
<feature type="transmembrane region" description="Helical" evidence="6">
    <location>
        <begin position="80"/>
        <end position="103"/>
    </location>
</feature>
<proteinExistence type="predicted"/>
<evidence type="ECO:0000256" key="1">
    <source>
        <dbReference type="ARBA" id="ARBA00004651"/>
    </source>
</evidence>
<feature type="transmembrane region" description="Helical" evidence="6">
    <location>
        <begin position="28"/>
        <end position="47"/>
    </location>
</feature>
<keyword evidence="3 6" id="KW-0812">Transmembrane</keyword>
<evidence type="ECO:0000313" key="8">
    <source>
        <dbReference type="Proteomes" id="UP000521676"/>
    </source>
</evidence>
<evidence type="ECO:0000313" key="7">
    <source>
        <dbReference type="EMBL" id="NWJ48468.1"/>
    </source>
</evidence>
<dbReference type="Pfam" id="PF02653">
    <property type="entry name" value="BPD_transp_2"/>
    <property type="match status" value="1"/>
</dbReference>